<dbReference type="EMBL" id="CP139960">
    <property type="protein sequence ID" value="WQD39287.1"/>
    <property type="molecule type" value="Genomic_DNA"/>
</dbReference>
<feature type="domain" description="DUF218" evidence="1">
    <location>
        <begin position="42"/>
        <end position="162"/>
    </location>
</feature>
<gene>
    <name evidence="2" type="ORF">U0035_03865</name>
</gene>
<proteinExistence type="predicted"/>
<dbReference type="Gene3D" id="3.40.50.620">
    <property type="entry name" value="HUPs"/>
    <property type="match status" value="1"/>
</dbReference>
<reference evidence="2 3" key="1">
    <citation type="submission" date="2023-12" db="EMBL/GenBank/DDBJ databases">
        <title>Genome sequencing and assembly of bacterial species from a model synthetic community.</title>
        <authorList>
            <person name="Hogle S.L."/>
        </authorList>
    </citation>
    <scope>NUCLEOTIDE SEQUENCE [LARGE SCALE GENOMIC DNA]</scope>
    <source>
        <strain evidence="2 3">HAMBI_3031</strain>
    </source>
</reference>
<dbReference type="InterPro" id="IPR014729">
    <property type="entry name" value="Rossmann-like_a/b/a_fold"/>
</dbReference>
<evidence type="ECO:0000313" key="3">
    <source>
        <dbReference type="Proteomes" id="UP001325680"/>
    </source>
</evidence>
<dbReference type="Pfam" id="PF02698">
    <property type="entry name" value="DUF218"/>
    <property type="match status" value="1"/>
</dbReference>
<evidence type="ECO:0000259" key="1">
    <source>
        <dbReference type="Pfam" id="PF02698"/>
    </source>
</evidence>
<protein>
    <submittedName>
        <fullName evidence="2">YdcF family protein</fullName>
    </submittedName>
</protein>
<keyword evidence="3" id="KW-1185">Reference proteome</keyword>
<organism evidence="2 3">
    <name type="scientific">Niabella yanshanensis</name>
    <dbReference type="NCBI Taxonomy" id="577386"/>
    <lineage>
        <taxon>Bacteria</taxon>
        <taxon>Pseudomonadati</taxon>
        <taxon>Bacteroidota</taxon>
        <taxon>Chitinophagia</taxon>
        <taxon>Chitinophagales</taxon>
        <taxon>Chitinophagaceae</taxon>
        <taxon>Niabella</taxon>
    </lineage>
</organism>
<sequence length="226" mass="26214">MYRSAFLVILVTAFLLGCKTYIYRERPAKLYREVTDSNKTFDVAIVPGVPFYNNQWDSVMKGRVLWADFLYKKGIIRNVIFSGSAVYSPYYEARIMGLYAEELGIPAANIFFETQAEHSTENIYYSYEMARKQGFKTIALVTDPFQSLMMKGFTRRRFATSIWHVPFIVDTLRKLNGVELEINPSSAYEAKFRSIVDRENKLKRFRGTLGAFIPWENRTGRKADPL</sequence>
<name>A0ABZ0WC48_9BACT</name>
<accession>A0ABZ0WC48</accession>
<dbReference type="RefSeq" id="WP_114792822.1">
    <property type="nucleotide sequence ID" value="NZ_CP139960.1"/>
</dbReference>
<dbReference type="PROSITE" id="PS51257">
    <property type="entry name" value="PROKAR_LIPOPROTEIN"/>
    <property type="match status" value="1"/>
</dbReference>
<dbReference type="PANTHER" id="PTHR30336">
    <property type="entry name" value="INNER MEMBRANE PROTEIN, PROBABLE PERMEASE"/>
    <property type="match status" value="1"/>
</dbReference>
<dbReference type="InterPro" id="IPR051599">
    <property type="entry name" value="Cell_Envelope_Assoc"/>
</dbReference>
<dbReference type="InterPro" id="IPR003848">
    <property type="entry name" value="DUF218"/>
</dbReference>
<dbReference type="PANTHER" id="PTHR30336:SF20">
    <property type="entry name" value="DUF218 DOMAIN-CONTAINING PROTEIN"/>
    <property type="match status" value="1"/>
</dbReference>
<dbReference type="CDD" id="cd06259">
    <property type="entry name" value="YdcF-like"/>
    <property type="match status" value="1"/>
</dbReference>
<dbReference type="Proteomes" id="UP001325680">
    <property type="component" value="Chromosome"/>
</dbReference>
<evidence type="ECO:0000313" key="2">
    <source>
        <dbReference type="EMBL" id="WQD39287.1"/>
    </source>
</evidence>